<dbReference type="OrthoDB" id="9808883at2"/>
<reference evidence="1 2" key="1">
    <citation type="submission" date="2016-06" db="EMBL/GenBank/DDBJ databases">
        <title>Complete genome sequence of a saline-alkali tolerant type strain Dietzia timorensis ID05-A0528T.</title>
        <authorList>
            <person name="Wu X."/>
        </authorList>
    </citation>
    <scope>NUCLEOTIDE SEQUENCE [LARGE SCALE GENOMIC DNA]</scope>
    <source>
        <strain evidence="1 2">ID05-A0528</strain>
    </source>
</reference>
<evidence type="ECO:0000313" key="1">
    <source>
        <dbReference type="EMBL" id="ANI93289.1"/>
    </source>
</evidence>
<proteinExistence type="predicted"/>
<gene>
    <name evidence="1" type="ORF">BJL86_2529</name>
</gene>
<dbReference type="InterPro" id="IPR010696">
    <property type="entry name" value="DUF1272"/>
</dbReference>
<protein>
    <recommendedName>
        <fullName evidence="3">DUF1272 domain-containing protein</fullName>
    </recommendedName>
</protein>
<keyword evidence="2" id="KW-1185">Reference proteome</keyword>
<dbReference type="RefSeq" id="WP_067477772.1">
    <property type="nucleotide sequence ID" value="NZ_CP015961.1"/>
</dbReference>
<dbReference type="Pfam" id="PF06906">
    <property type="entry name" value="DUF1272"/>
    <property type="match status" value="1"/>
</dbReference>
<dbReference type="AlphaFoldDB" id="A0A173LNR4"/>
<accession>A0A173LNR4</accession>
<evidence type="ECO:0000313" key="2">
    <source>
        <dbReference type="Proteomes" id="UP000186104"/>
    </source>
</evidence>
<sequence length="80" mass="8871">MLAMKKSCELCGTSIVADGRAYICSYECTYCESCNARLDECPNCAGDLQPRPTRTTGVSEISARLPQIIRRRIGTRRPGR</sequence>
<dbReference type="Proteomes" id="UP000186104">
    <property type="component" value="Chromosome"/>
</dbReference>
<evidence type="ECO:0008006" key="3">
    <source>
        <dbReference type="Google" id="ProtNLM"/>
    </source>
</evidence>
<dbReference type="KEGG" id="dtm:BJL86_2529"/>
<organism evidence="1 2">
    <name type="scientific">Dietzia timorensis</name>
    <dbReference type="NCBI Taxonomy" id="499555"/>
    <lineage>
        <taxon>Bacteria</taxon>
        <taxon>Bacillati</taxon>
        <taxon>Actinomycetota</taxon>
        <taxon>Actinomycetes</taxon>
        <taxon>Mycobacteriales</taxon>
        <taxon>Dietziaceae</taxon>
        <taxon>Dietzia</taxon>
    </lineage>
</organism>
<dbReference type="EMBL" id="CP015961">
    <property type="protein sequence ID" value="ANI93289.1"/>
    <property type="molecule type" value="Genomic_DNA"/>
</dbReference>
<name>A0A173LNR4_9ACTN</name>